<dbReference type="Gene3D" id="1.10.1740.10">
    <property type="match status" value="1"/>
</dbReference>
<dbReference type="Pfam" id="PF13637">
    <property type="entry name" value="Ank_4"/>
    <property type="match status" value="1"/>
</dbReference>
<dbReference type="Pfam" id="PF04542">
    <property type="entry name" value="Sigma70_r2"/>
    <property type="match status" value="1"/>
</dbReference>
<dbReference type="RefSeq" id="WP_144863030.1">
    <property type="nucleotide sequence ID" value="NZ_LR213767.1"/>
</dbReference>
<dbReference type="InterPro" id="IPR036388">
    <property type="entry name" value="WH-like_DNA-bd_sf"/>
</dbReference>
<sequence>MTPRLSLETLITLVEKAQNGDRSAYNRIVKQFQDLAVGYAYSILRNFPEAEEAAQEAFIEAYLNLSRLRNHGAFASWFKKIVFKHCDRTIRVKRPSFVSLTQTEELMSSQPNPLSIAEVRELQAKIGRAIELLPKTEREVITLFYLSDRSQKEISAFLEIPISTIKNRLHSARNRLKPEVMNMVEDYLDNQRPSQDDTFASRITQIIEAACSGNEKTIQILLKQDISLANIKDDCIHSTPLHYAAHRGYLDIVKLLLDAGANVNALEGNYSKTTPLHWAATGGHLEVTKLLVENDANINAKDNWYNLTPLGWTTIFQICPPNCVMGDCHQEIREYLISKGAQLDIFSAISLKNQDLVSSLIESNPEVLTQRLGFAMDEFQPLHFAIANNRTEIVEFLLEKGADVNALTRFGVTPLCMATKAEHQQIIDLLMANNAQIDLSTLIIAEQWEQAQALLDTQPTIISQKPLLLHYTIQKGLTTAASWLLERGADINLRIKDKLGDFVANLTPLHAAIKTEQIEIAKILLEAGADVNAKSIGELELTTLQGAAAKGNLDLIRLLVKYQADLNAKDNIHNYTPLDWAKEFGQPAAVELLQQLETEKL</sequence>
<dbReference type="InterPro" id="IPR014284">
    <property type="entry name" value="RNA_pol_sigma-70_dom"/>
</dbReference>
<evidence type="ECO:0000256" key="1">
    <source>
        <dbReference type="ARBA" id="ARBA00022737"/>
    </source>
</evidence>
<dbReference type="EMBL" id="CAACVJ010000112">
    <property type="protein sequence ID" value="VEP13406.1"/>
    <property type="molecule type" value="Genomic_DNA"/>
</dbReference>
<dbReference type="PRINTS" id="PR01415">
    <property type="entry name" value="ANKYRIN"/>
</dbReference>
<protein>
    <submittedName>
        <fullName evidence="6">Ankyrin</fullName>
    </submittedName>
</protein>
<evidence type="ECO:0000256" key="2">
    <source>
        <dbReference type="ARBA" id="ARBA00023043"/>
    </source>
</evidence>
<dbReference type="OrthoDB" id="6692170at2"/>
<evidence type="ECO:0000256" key="3">
    <source>
        <dbReference type="PROSITE-ProRule" id="PRU00023"/>
    </source>
</evidence>
<feature type="repeat" description="ANK" evidence="3">
    <location>
        <begin position="504"/>
        <end position="536"/>
    </location>
</feature>
<dbReference type="Gene3D" id="1.10.10.10">
    <property type="entry name" value="Winged helix-like DNA-binding domain superfamily/Winged helix DNA-binding domain"/>
    <property type="match status" value="1"/>
</dbReference>
<dbReference type="Pfam" id="PF08281">
    <property type="entry name" value="Sigma70_r4_2"/>
    <property type="match status" value="1"/>
</dbReference>
<feature type="domain" description="RNA polymerase sigma-70 region 2" evidence="4">
    <location>
        <begin position="29"/>
        <end position="82"/>
    </location>
</feature>
<organism evidence="6 7">
    <name type="scientific">Hyella patelloides LEGE 07179</name>
    <dbReference type="NCBI Taxonomy" id="945734"/>
    <lineage>
        <taxon>Bacteria</taxon>
        <taxon>Bacillati</taxon>
        <taxon>Cyanobacteriota</taxon>
        <taxon>Cyanophyceae</taxon>
        <taxon>Pleurocapsales</taxon>
        <taxon>Hyellaceae</taxon>
        <taxon>Hyella</taxon>
    </lineage>
</organism>
<dbReference type="InterPro" id="IPR013324">
    <property type="entry name" value="RNA_pol_sigma_r3/r4-like"/>
</dbReference>
<dbReference type="PROSITE" id="PS50297">
    <property type="entry name" value="ANK_REP_REGION"/>
    <property type="match status" value="5"/>
</dbReference>
<feature type="domain" description="RNA polymerase sigma factor 70 region 4 type 2" evidence="5">
    <location>
        <begin position="125"/>
        <end position="176"/>
    </location>
</feature>
<dbReference type="GO" id="GO:0000976">
    <property type="term" value="F:transcription cis-regulatory region binding"/>
    <property type="evidence" value="ECO:0007669"/>
    <property type="project" value="TreeGrafter"/>
</dbReference>
<evidence type="ECO:0000259" key="4">
    <source>
        <dbReference type="Pfam" id="PF04542"/>
    </source>
</evidence>
<dbReference type="InterPro" id="IPR036770">
    <property type="entry name" value="Ankyrin_rpt-contain_sf"/>
</dbReference>
<keyword evidence="2 3" id="KW-0040">ANK repeat</keyword>
<keyword evidence="1" id="KW-0677">Repeat</keyword>
<feature type="repeat" description="ANK" evidence="3">
    <location>
        <begin position="271"/>
        <end position="303"/>
    </location>
</feature>
<proteinExistence type="predicted"/>
<feature type="repeat" description="ANK" evidence="3">
    <location>
        <begin position="236"/>
        <end position="268"/>
    </location>
</feature>
<feature type="repeat" description="ANK" evidence="3">
    <location>
        <begin position="377"/>
        <end position="409"/>
    </location>
</feature>
<evidence type="ECO:0000313" key="6">
    <source>
        <dbReference type="EMBL" id="VEP13406.1"/>
    </source>
</evidence>
<reference evidence="6 7" key="1">
    <citation type="submission" date="2019-01" db="EMBL/GenBank/DDBJ databases">
        <authorList>
            <person name="Brito A."/>
        </authorList>
    </citation>
    <scope>NUCLEOTIDE SEQUENCE [LARGE SCALE GENOMIC DNA]</scope>
    <source>
        <strain evidence="6">1</strain>
    </source>
</reference>
<dbReference type="SUPFAM" id="SSF48403">
    <property type="entry name" value="Ankyrin repeat"/>
    <property type="match status" value="1"/>
</dbReference>
<dbReference type="InterPro" id="IPR013325">
    <property type="entry name" value="RNA_pol_sigma_r2"/>
</dbReference>
<dbReference type="Gene3D" id="1.25.40.20">
    <property type="entry name" value="Ankyrin repeat-containing domain"/>
    <property type="match status" value="3"/>
</dbReference>
<dbReference type="SUPFAM" id="SSF88659">
    <property type="entry name" value="Sigma3 and sigma4 domains of RNA polymerase sigma factors"/>
    <property type="match status" value="1"/>
</dbReference>
<keyword evidence="7" id="KW-1185">Reference proteome</keyword>
<dbReference type="NCBIfam" id="TIGR02937">
    <property type="entry name" value="sigma70-ECF"/>
    <property type="match status" value="1"/>
</dbReference>
<dbReference type="InterPro" id="IPR013249">
    <property type="entry name" value="RNA_pol_sigma70_r4_t2"/>
</dbReference>
<dbReference type="CDD" id="cd06171">
    <property type="entry name" value="Sigma70_r4"/>
    <property type="match status" value="1"/>
</dbReference>
<evidence type="ECO:0000259" key="5">
    <source>
        <dbReference type="Pfam" id="PF08281"/>
    </source>
</evidence>
<dbReference type="GO" id="GO:0016987">
    <property type="term" value="F:sigma factor activity"/>
    <property type="evidence" value="ECO:0007669"/>
    <property type="project" value="InterPro"/>
</dbReference>
<dbReference type="PROSITE" id="PS50088">
    <property type="entry name" value="ANK_REPEAT"/>
    <property type="match status" value="6"/>
</dbReference>
<dbReference type="GO" id="GO:0006352">
    <property type="term" value="P:DNA-templated transcription initiation"/>
    <property type="evidence" value="ECO:0007669"/>
    <property type="project" value="InterPro"/>
</dbReference>
<dbReference type="PANTHER" id="PTHR24193:SF121">
    <property type="entry name" value="ADA2A-CONTAINING COMPLEX COMPONENT 3, ISOFORM D"/>
    <property type="match status" value="1"/>
</dbReference>
<feature type="repeat" description="ANK" evidence="3">
    <location>
        <begin position="410"/>
        <end position="442"/>
    </location>
</feature>
<dbReference type="PANTHER" id="PTHR24193">
    <property type="entry name" value="ANKYRIN REPEAT PROTEIN"/>
    <property type="match status" value="1"/>
</dbReference>
<dbReference type="SMART" id="SM00248">
    <property type="entry name" value="ANK"/>
    <property type="match status" value="10"/>
</dbReference>
<dbReference type="InterPro" id="IPR050663">
    <property type="entry name" value="Ankyrin-SOCS_Box"/>
</dbReference>
<accession>A0A563VPM0</accession>
<dbReference type="InterPro" id="IPR007627">
    <property type="entry name" value="RNA_pol_sigma70_r2"/>
</dbReference>
<dbReference type="InterPro" id="IPR002110">
    <property type="entry name" value="Ankyrin_rpt"/>
</dbReference>
<dbReference type="SUPFAM" id="SSF88946">
    <property type="entry name" value="Sigma2 domain of RNA polymerase sigma factors"/>
    <property type="match status" value="1"/>
</dbReference>
<dbReference type="Pfam" id="PF12796">
    <property type="entry name" value="Ank_2"/>
    <property type="match status" value="3"/>
</dbReference>
<gene>
    <name evidence="6" type="ORF">H1P_20013</name>
</gene>
<name>A0A563VPM0_9CYAN</name>
<evidence type="ECO:0000313" key="7">
    <source>
        <dbReference type="Proteomes" id="UP000320055"/>
    </source>
</evidence>
<dbReference type="GO" id="GO:0045944">
    <property type="term" value="P:positive regulation of transcription by RNA polymerase II"/>
    <property type="evidence" value="ECO:0007669"/>
    <property type="project" value="TreeGrafter"/>
</dbReference>
<dbReference type="Proteomes" id="UP000320055">
    <property type="component" value="Unassembled WGS sequence"/>
</dbReference>
<feature type="repeat" description="ANK" evidence="3">
    <location>
        <begin position="539"/>
        <end position="571"/>
    </location>
</feature>
<dbReference type="AlphaFoldDB" id="A0A563VPM0"/>